<keyword evidence="2" id="KW-1185">Reference proteome</keyword>
<feature type="non-terminal residue" evidence="1">
    <location>
        <position position="1"/>
    </location>
</feature>
<organism evidence="1 2">
    <name type="scientific">Coniosporium uncinatum</name>
    <dbReference type="NCBI Taxonomy" id="93489"/>
    <lineage>
        <taxon>Eukaryota</taxon>
        <taxon>Fungi</taxon>
        <taxon>Dikarya</taxon>
        <taxon>Ascomycota</taxon>
        <taxon>Pezizomycotina</taxon>
        <taxon>Dothideomycetes</taxon>
        <taxon>Dothideomycetes incertae sedis</taxon>
        <taxon>Coniosporium</taxon>
    </lineage>
</organism>
<accession>A0ACC3D6X3</accession>
<proteinExistence type="predicted"/>
<evidence type="ECO:0000313" key="2">
    <source>
        <dbReference type="Proteomes" id="UP001186974"/>
    </source>
</evidence>
<sequence>YLRKGGGYYIDVGCSELIANGSIKVVRSADGIAGFDAENLLLPDGRKLQADIVCLATGYDNMRTSLRKALGEEVADSCKDVWGLDDEGELNAMWRPSGHPGVWYMGGNLSLCRTYSRFLALQIKAVEVGLCKREREG</sequence>
<name>A0ACC3D6X3_9PEZI</name>
<dbReference type="EMBL" id="JAWDJW010007188">
    <property type="protein sequence ID" value="KAK3062651.1"/>
    <property type="molecule type" value="Genomic_DNA"/>
</dbReference>
<dbReference type="Proteomes" id="UP001186974">
    <property type="component" value="Unassembled WGS sequence"/>
</dbReference>
<reference evidence="1" key="1">
    <citation type="submission" date="2024-09" db="EMBL/GenBank/DDBJ databases">
        <title>Black Yeasts Isolated from many extreme environments.</title>
        <authorList>
            <person name="Coleine C."/>
            <person name="Stajich J.E."/>
            <person name="Selbmann L."/>
        </authorList>
    </citation>
    <scope>NUCLEOTIDE SEQUENCE</scope>
    <source>
        <strain evidence="1">CCFEE 5737</strain>
    </source>
</reference>
<comment type="caution">
    <text evidence="1">The sequence shown here is derived from an EMBL/GenBank/DDBJ whole genome shotgun (WGS) entry which is preliminary data.</text>
</comment>
<protein>
    <submittedName>
        <fullName evidence="1">Uncharacterized protein</fullName>
    </submittedName>
</protein>
<gene>
    <name evidence="1" type="ORF">LTS18_003626</name>
</gene>
<evidence type="ECO:0000313" key="1">
    <source>
        <dbReference type="EMBL" id="KAK3062651.1"/>
    </source>
</evidence>